<gene>
    <name evidence="2" type="ORF">JYA64_08500</name>
</gene>
<dbReference type="Pfam" id="PF06182">
    <property type="entry name" value="ABC2_membrane_6"/>
    <property type="match status" value="1"/>
</dbReference>
<feature type="transmembrane region" description="Helical" evidence="1">
    <location>
        <begin position="145"/>
        <end position="171"/>
    </location>
</feature>
<organism evidence="2 3">
    <name type="scientific">Fictibacillus barbaricus</name>
    <dbReference type="NCBI Taxonomy" id="182136"/>
    <lineage>
        <taxon>Bacteria</taxon>
        <taxon>Bacillati</taxon>
        <taxon>Bacillota</taxon>
        <taxon>Bacilli</taxon>
        <taxon>Bacillales</taxon>
        <taxon>Fictibacillaceae</taxon>
        <taxon>Fictibacillus</taxon>
    </lineage>
</organism>
<dbReference type="Proteomes" id="UP001319060">
    <property type="component" value="Unassembled WGS sequence"/>
</dbReference>
<name>A0ABS2ZAX2_9BACL</name>
<proteinExistence type="predicted"/>
<keyword evidence="1" id="KW-0472">Membrane</keyword>
<feature type="transmembrane region" description="Helical" evidence="1">
    <location>
        <begin position="203"/>
        <end position="223"/>
    </location>
</feature>
<keyword evidence="3" id="KW-1185">Reference proteome</keyword>
<accession>A0ABS2ZAX2</accession>
<reference evidence="2 3" key="1">
    <citation type="submission" date="2021-01" db="EMBL/GenBank/DDBJ databases">
        <title>Genome Sequencing of Type Strains.</title>
        <authorList>
            <person name="Lemaire J.F."/>
            <person name="Inderbitzin P."/>
            <person name="Collins S.B."/>
            <person name="Wespe N."/>
            <person name="Knight-Connoni V."/>
        </authorList>
    </citation>
    <scope>NUCLEOTIDE SEQUENCE [LARGE SCALE GENOMIC DNA]</scope>
    <source>
        <strain evidence="2 3">DSM 14730</strain>
    </source>
</reference>
<dbReference type="PANTHER" id="PTHR36833:SF1">
    <property type="entry name" value="INTEGRAL MEMBRANE TRANSPORT PROTEIN"/>
    <property type="match status" value="1"/>
</dbReference>
<keyword evidence="1" id="KW-1133">Transmembrane helix</keyword>
<evidence type="ECO:0000313" key="2">
    <source>
        <dbReference type="EMBL" id="MBN3545332.1"/>
    </source>
</evidence>
<feature type="transmembrane region" description="Helical" evidence="1">
    <location>
        <begin position="229"/>
        <end position="250"/>
    </location>
</feature>
<evidence type="ECO:0000313" key="3">
    <source>
        <dbReference type="Proteomes" id="UP001319060"/>
    </source>
</evidence>
<evidence type="ECO:0000256" key="1">
    <source>
        <dbReference type="SAM" id="Phobius"/>
    </source>
</evidence>
<comment type="caution">
    <text evidence="2">The sequence shown here is derived from an EMBL/GenBank/DDBJ whole genome shotgun (WGS) entry which is preliminary data.</text>
</comment>
<dbReference type="InterPro" id="IPR010390">
    <property type="entry name" value="ABC-2_transporter-like"/>
</dbReference>
<protein>
    <submittedName>
        <fullName evidence="2">ABC-2 family transporter protein</fullName>
    </submittedName>
</protein>
<sequence>MMSLYLKLISGSLRSRMQYKMNFLVSSISYGLIMAVDFVLLAAILQRFNDVKGWNLYEVGLLYGISSVAITLYRVFGVEIHNFERYMVEGDFDSLLIRPVSPLSLLLTKNLDLSRIGGTIQGILILAISIFGLNLKNFELFLLVLYLPISIISGVAICFSLGLLTATIAFWTQRIKDFQTFTLYAPFNAANYPMNIYPSWLKLIFFTVIPVGFMNYTPILFLLDKGGSLWNLALPPAVATIFLFLALRFWQFGIRHYHSTGS</sequence>
<dbReference type="PANTHER" id="PTHR36833">
    <property type="entry name" value="SLR0610 PROTEIN-RELATED"/>
    <property type="match status" value="1"/>
</dbReference>
<feature type="transmembrane region" description="Helical" evidence="1">
    <location>
        <begin position="56"/>
        <end position="76"/>
    </location>
</feature>
<feature type="transmembrane region" description="Helical" evidence="1">
    <location>
        <begin position="113"/>
        <end position="133"/>
    </location>
</feature>
<dbReference type="EMBL" id="JAFHKS010000042">
    <property type="protein sequence ID" value="MBN3545332.1"/>
    <property type="molecule type" value="Genomic_DNA"/>
</dbReference>
<keyword evidence="1" id="KW-0812">Transmembrane</keyword>
<feature type="transmembrane region" description="Helical" evidence="1">
    <location>
        <begin position="21"/>
        <end position="44"/>
    </location>
</feature>